<evidence type="ECO:0000313" key="1">
    <source>
        <dbReference type="EMBL" id="JAD80001.1"/>
    </source>
</evidence>
<accession>A0A0A9CWP0</accession>
<dbReference type="AlphaFoldDB" id="A0A0A9CWP0"/>
<proteinExistence type="predicted"/>
<dbReference type="EMBL" id="GBRH01217894">
    <property type="protein sequence ID" value="JAD80001.1"/>
    <property type="molecule type" value="Transcribed_RNA"/>
</dbReference>
<reference evidence="1" key="2">
    <citation type="journal article" date="2015" name="Data Brief">
        <title>Shoot transcriptome of the giant reed, Arundo donax.</title>
        <authorList>
            <person name="Barrero R.A."/>
            <person name="Guerrero F.D."/>
            <person name="Moolhuijzen P."/>
            <person name="Goolsby J.A."/>
            <person name="Tidwell J."/>
            <person name="Bellgard S.E."/>
            <person name="Bellgard M.I."/>
        </authorList>
    </citation>
    <scope>NUCLEOTIDE SEQUENCE</scope>
    <source>
        <tissue evidence="1">Shoot tissue taken approximately 20 cm above the soil surface</tissue>
    </source>
</reference>
<organism evidence="1">
    <name type="scientific">Arundo donax</name>
    <name type="common">Giant reed</name>
    <name type="synonym">Donax arundinaceus</name>
    <dbReference type="NCBI Taxonomy" id="35708"/>
    <lineage>
        <taxon>Eukaryota</taxon>
        <taxon>Viridiplantae</taxon>
        <taxon>Streptophyta</taxon>
        <taxon>Embryophyta</taxon>
        <taxon>Tracheophyta</taxon>
        <taxon>Spermatophyta</taxon>
        <taxon>Magnoliopsida</taxon>
        <taxon>Liliopsida</taxon>
        <taxon>Poales</taxon>
        <taxon>Poaceae</taxon>
        <taxon>PACMAD clade</taxon>
        <taxon>Arundinoideae</taxon>
        <taxon>Arundineae</taxon>
        <taxon>Arundo</taxon>
    </lineage>
</organism>
<protein>
    <submittedName>
        <fullName evidence="1">Uncharacterized protein</fullName>
    </submittedName>
</protein>
<reference evidence="1" key="1">
    <citation type="submission" date="2014-09" db="EMBL/GenBank/DDBJ databases">
        <authorList>
            <person name="Magalhaes I.L.F."/>
            <person name="Oliveira U."/>
            <person name="Santos F.R."/>
            <person name="Vidigal T.H.D.A."/>
            <person name="Brescovit A.D."/>
            <person name="Santos A.J."/>
        </authorList>
    </citation>
    <scope>NUCLEOTIDE SEQUENCE</scope>
    <source>
        <tissue evidence="1">Shoot tissue taken approximately 20 cm above the soil surface</tissue>
    </source>
</reference>
<sequence>MPSAGTGAAPSLDSDSILYLSISYVLRQLSCFMEHLLFSIKVVRLSMLPLSMFP</sequence>
<name>A0A0A9CWP0_ARUDO</name>